<dbReference type="InterPro" id="IPR013538">
    <property type="entry name" value="ASHA1/2-like_C"/>
</dbReference>
<accession>A0A3S8UAN2</accession>
<dbReference type="RefSeq" id="WP_125326801.1">
    <property type="nucleotide sequence ID" value="NZ_CP034328.1"/>
</dbReference>
<evidence type="ECO:0000313" key="4">
    <source>
        <dbReference type="Proteomes" id="UP000282002"/>
    </source>
</evidence>
<dbReference type="AlphaFoldDB" id="A0A3S8UAN2"/>
<dbReference type="EMBL" id="CP034328">
    <property type="protein sequence ID" value="AZL60609.1"/>
    <property type="molecule type" value="Genomic_DNA"/>
</dbReference>
<organism evidence="3 4">
    <name type="scientific">Tabrizicola piscis</name>
    <dbReference type="NCBI Taxonomy" id="2494374"/>
    <lineage>
        <taxon>Bacteria</taxon>
        <taxon>Pseudomonadati</taxon>
        <taxon>Pseudomonadota</taxon>
        <taxon>Alphaproteobacteria</taxon>
        <taxon>Rhodobacterales</taxon>
        <taxon>Paracoccaceae</taxon>
        <taxon>Tabrizicola</taxon>
    </lineage>
</organism>
<dbReference type="InterPro" id="IPR023393">
    <property type="entry name" value="START-like_dom_sf"/>
</dbReference>
<evidence type="ECO:0000313" key="3">
    <source>
        <dbReference type="EMBL" id="AZL60609.1"/>
    </source>
</evidence>
<gene>
    <name evidence="3" type="ORF">EI545_18335</name>
</gene>
<name>A0A3S8UAN2_9RHOB</name>
<dbReference type="Proteomes" id="UP000282002">
    <property type="component" value="Chromosome"/>
</dbReference>
<dbReference type="OrthoDB" id="9805228at2"/>
<reference evidence="3 4" key="1">
    <citation type="submission" date="2018-12" db="EMBL/GenBank/DDBJ databases">
        <title>Complete genome sequencing of Tabrizicola sp. K13M18.</title>
        <authorList>
            <person name="Bae J.-W."/>
        </authorList>
    </citation>
    <scope>NUCLEOTIDE SEQUENCE [LARGE SCALE GENOMIC DNA]</scope>
    <source>
        <strain evidence="3 4">K13M18</strain>
    </source>
</reference>
<evidence type="ECO:0000259" key="2">
    <source>
        <dbReference type="Pfam" id="PF08327"/>
    </source>
</evidence>
<proteinExistence type="inferred from homology"/>
<keyword evidence="4" id="KW-1185">Reference proteome</keyword>
<protein>
    <recommendedName>
        <fullName evidence="2">Activator of Hsp90 ATPase homologue 1/2-like C-terminal domain-containing protein</fullName>
    </recommendedName>
</protein>
<dbReference type="Gene3D" id="3.30.530.20">
    <property type="match status" value="1"/>
</dbReference>
<comment type="similarity">
    <text evidence="1">Belongs to the AHA1 family.</text>
</comment>
<dbReference type="SUPFAM" id="SSF55961">
    <property type="entry name" value="Bet v1-like"/>
    <property type="match status" value="1"/>
</dbReference>
<evidence type="ECO:0000256" key="1">
    <source>
        <dbReference type="ARBA" id="ARBA00006817"/>
    </source>
</evidence>
<dbReference type="KEGG" id="taw:EI545_18335"/>
<sequence>MTGGDATGVEPSGTEDRTMVLERVIHAPVAVVWGAWMNPDTLPKWWGPDGFSCRTARIDLRAGGDWVFDMIAPDGTVYPNHHRFGAILPEARIEYALLWGENGPKHADVVATFVQEGAATRVKLTMVFVTAKEFEEAKGFGAVELGLQTLGKLARVVGSD</sequence>
<feature type="domain" description="Activator of Hsp90 ATPase homologue 1/2-like C-terminal" evidence="2">
    <location>
        <begin position="27"/>
        <end position="137"/>
    </location>
</feature>
<dbReference type="Pfam" id="PF08327">
    <property type="entry name" value="AHSA1"/>
    <property type="match status" value="1"/>
</dbReference>